<gene>
    <name evidence="1" type="ORF">ACFOU2_01650</name>
</gene>
<dbReference type="SUPFAM" id="SSF53383">
    <property type="entry name" value="PLP-dependent transferases"/>
    <property type="match status" value="1"/>
</dbReference>
<organism evidence="1 2">
    <name type="scientific">Bacillus songklensis</name>
    <dbReference type="NCBI Taxonomy" id="1069116"/>
    <lineage>
        <taxon>Bacteria</taxon>
        <taxon>Bacillati</taxon>
        <taxon>Bacillota</taxon>
        <taxon>Bacilli</taxon>
        <taxon>Bacillales</taxon>
        <taxon>Bacillaceae</taxon>
        <taxon>Bacillus</taxon>
    </lineage>
</organism>
<dbReference type="Proteomes" id="UP001595752">
    <property type="component" value="Unassembled WGS sequence"/>
</dbReference>
<dbReference type="PANTHER" id="PTHR46658">
    <property type="entry name" value="CYS OR MET METABOLISM PYRIDOXAL-PHOSPHATE-DEPENDENT ENZYME"/>
    <property type="match status" value="1"/>
</dbReference>
<dbReference type="Pfam" id="PF06838">
    <property type="entry name" value="Met_gamma_lyase"/>
    <property type="match status" value="1"/>
</dbReference>
<dbReference type="InterPro" id="IPR015421">
    <property type="entry name" value="PyrdxlP-dep_Trfase_major"/>
</dbReference>
<dbReference type="InterPro" id="IPR009651">
    <property type="entry name" value="Met_g_lyase_put"/>
</dbReference>
<evidence type="ECO:0000313" key="2">
    <source>
        <dbReference type="Proteomes" id="UP001595752"/>
    </source>
</evidence>
<dbReference type="PANTHER" id="PTHR46658:SF1">
    <property type="entry name" value="CYS OR MET METABOLISM PYRIDOXAL-PHOSPHATE-DEPENDENT ENZYME"/>
    <property type="match status" value="1"/>
</dbReference>
<reference evidence="2" key="1">
    <citation type="journal article" date="2019" name="Int. J. Syst. Evol. Microbiol.">
        <title>The Global Catalogue of Microorganisms (GCM) 10K type strain sequencing project: providing services to taxonomists for standard genome sequencing and annotation.</title>
        <authorList>
            <consortium name="The Broad Institute Genomics Platform"/>
            <consortium name="The Broad Institute Genome Sequencing Center for Infectious Disease"/>
            <person name="Wu L."/>
            <person name="Ma J."/>
        </authorList>
    </citation>
    <scope>NUCLEOTIDE SEQUENCE [LARGE SCALE GENOMIC DNA]</scope>
    <source>
        <strain evidence="2">CCUG 61889</strain>
    </source>
</reference>
<comment type="caution">
    <text evidence="1">The sequence shown here is derived from an EMBL/GenBank/DDBJ whole genome shotgun (WGS) entry which is preliminary data.</text>
</comment>
<dbReference type="InterPro" id="IPR015424">
    <property type="entry name" value="PyrdxlP-dep_Trfase"/>
</dbReference>
<dbReference type="Gene3D" id="3.90.1150.60">
    <property type="entry name" value="Methioning gamme-lyase, C-terminal domain"/>
    <property type="match status" value="1"/>
</dbReference>
<evidence type="ECO:0000313" key="1">
    <source>
        <dbReference type="EMBL" id="MFC3882297.1"/>
    </source>
</evidence>
<dbReference type="RefSeq" id="WP_377911629.1">
    <property type="nucleotide sequence ID" value="NZ_JBHRZT010000007.1"/>
</dbReference>
<keyword evidence="1" id="KW-0032">Aminotransferase</keyword>
<keyword evidence="1" id="KW-0808">Transferase</keyword>
<name>A0ABV8AZC7_9BACI</name>
<dbReference type="Gene3D" id="3.40.640.10">
    <property type="entry name" value="Type I PLP-dependent aspartate aminotransferase-like (Major domain)"/>
    <property type="match status" value="1"/>
</dbReference>
<dbReference type="GO" id="GO:0008483">
    <property type="term" value="F:transaminase activity"/>
    <property type="evidence" value="ECO:0007669"/>
    <property type="project" value="UniProtKB-KW"/>
</dbReference>
<proteinExistence type="predicted"/>
<dbReference type="EMBL" id="JBHRZT010000007">
    <property type="protein sequence ID" value="MFC3882297.1"/>
    <property type="molecule type" value="Genomic_DNA"/>
</dbReference>
<protein>
    <submittedName>
        <fullName evidence="1">Aminotransferase class I/II-fold pyridoxal phosphate-dependent enzyme</fullName>
    </submittedName>
</protein>
<sequence length="422" mass="46568">MFEQLKNGEVIAALAKEVQAQIKEVHEKIDEVIDINQFRVLKSFQQNKVSDSHFIPSTGYGYDDMGRDTLERVYADVFGAESCLVRPQIISGTHAIGIALFGVLRPGDELLYMTGKPYDTLEEIVGIRGSGVGSLREFNIGYRAVDLTKEGRVDYEAVRNAIHENTKMIGIQRSKGYGVRPSYTVEEIKEMIEFVKSIKPDVVVFVDNCYGEFVETMEPTHVGADLMAGSLIKNPGGGLAKIGGYIAGKKEWVEACSYRMTTPGIGAEAGATLYSLQEMYQGFFLAPHVVGQALKGAVFTSAMLEKIGLNSEPKWNDKRTDLIQSVRFDDRDKMVTFCQAIQYASPINSHVTAYPNYMPGYEDDVIMAAGTFIQGASLELTADGPIRPPYVAYIQGGLTYAHVKVAICSAIDRLIEHKLIQL</sequence>
<accession>A0ABV8AZC7</accession>
<keyword evidence="2" id="KW-1185">Reference proteome</keyword>